<feature type="region of interest" description="Disordered" evidence="1">
    <location>
        <begin position="56"/>
        <end position="75"/>
    </location>
</feature>
<sequence length="75" mass="8159">MDNPDPDALDVVADLVSEEQWLGSQAARDATTAAPAEDAHREDRLQNVEQELDRCSDLLLPRRDGRTVGGTDGRG</sequence>
<dbReference type="Proteomes" id="UP001575652">
    <property type="component" value="Unassembled WGS sequence"/>
</dbReference>
<evidence type="ECO:0000256" key="1">
    <source>
        <dbReference type="SAM" id="MobiDB-lite"/>
    </source>
</evidence>
<feature type="compositionally biased region" description="Basic and acidic residues" evidence="1">
    <location>
        <begin position="56"/>
        <end position="66"/>
    </location>
</feature>
<protein>
    <submittedName>
        <fullName evidence="2">DUF2630 family protein</fullName>
    </submittedName>
</protein>
<feature type="compositionally biased region" description="Low complexity" evidence="1">
    <location>
        <begin position="26"/>
        <end position="36"/>
    </location>
</feature>
<keyword evidence="3" id="KW-1185">Reference proteome</keyword>
<dbReference type="EMBL" id="JBHDLJ010000005">
    <property type="protein sequence ID" value="MFB0834546.1"/>
    <property type="molecule type" value="Genomic_DNA"/>
</dbReference>
<name>A0ABV4UMN9_9MICC</name>
<accession>A0ABV4UMN9</accession>
<comment type="caution">
    <text evidence="2">The sequence shown here is derived from an EMBL/GenBank/DDBJ whole genome shotgun (WGS) entry which is preliminary data.</text>
</comment>
<proteinExistence type="predicted"/>
<organism evidence="2 3">
    <name type="scientific">Arthrobacter halodurans</name>
    <dbReference type="NCBI Taxonomy" id="516699"/>
    <lineage>
        <taxon>Bacteria</taxon>
        <taxon>Bacillati</taxon>
        <taxon>Actinomycetota</taxon>
        <taxon>Actinomycetes</taxon>
        <taxon>Micrococcales</taxon>
        <taxon>Micrococcaceae</taxon>
        <taxon>Arthrobacter</taxon>
    </lineage>
</organism>
<feature type="region of interest" description="Disordered" evidence="1">
    <location>
        <begin position="24"/>
        <end position="45"/>
    </location>
</feature>
<dbReference type="InterPro" id="IPR020311">
    <property type="entry name" value="Uncharacterised_Rv0898c"/>
</dbReference>
<reference evidence="2 3" key="1">
    <citation type="submission" date="2024-09" db="EMBL/GenBank/DDBJ databases">
        <authorList>
            <person name="Salinas-Garcia M.A."/>
            <person name="Prieme A."/>
        </authorList>
    </citation>
    <scope>NUCLEOTIDE SEQUENCE [LARGE SCALE GENOMIC DNA]</scope>
    <source>
        <strain evidence="2 3">DSM 21081</strain>
    </source>
</reference>
<dbReference type="Pfam" id="PF10944">
    <property type="entry name" value="DUF2630"/>
    <property type="match status" value="1"/>
</dbReference>
<evidence type="ECO:0000313" key="3">
    <source>
        <dbReference type="Proteomes" id="UP001575652"/>
    </source>
</evidence>
<dbReference type="RefSeq" id="WP_373971720.1">
    <property type="nucleotide sequence ID" value="NZ_JBHDLJ010000005.1"/>
</dbReference>
<evidence type="ECO:0000313" key="2">
    <source>
        <dbReference type="EMBL" id="MFB0834546.1"/>
    </source>
</evidence>
<gene>
    <name evidence="2" type="ORF">ACETWP_08090</name>
</gene>